<proteinExistence type="predicted"/>
<dbReference type="Proteomes" id="UP000250136">
    <property type="component" value="Chromosome"/>
</dbReference>
<evidence type="ECO:0000313" key="3">
    <source>
        <dbReference type="EMBL" id="KQH81527.1"/>
    </source>
</evidence>
<dbReference type="OrthoDB" id="85738at2157"/>
<dbReference type="Gene3D" id="3.40.1600.10">
    <property type="entry name" value="PH1570-like"/>
    <property type="match status" value="1"/>
</dbReference>
<dbReference type="SUPFAM" id="SSF159902">
    <property type="entry name" value="PH1570-like"/>
    <property type="match status" value="1"/>
</dbReference>
<dbReference type="RefSeq" id="WP_055430222.1">
    <property type="nucleotide sequence ID" value="NZ_CP015105.1"/>
</dbReference>
<dbReference type="AlphaFoldDB" id="A0A0Q2MPA1"/>
<keyword evidence="7" id="KW-1185">Reference proteome</keyword>
<feature type="domain" description="PH1570-like" evidence="1">
    <location>
        <begin position="1"/>
        <end position="154"/>
    </location>
</feature>
<dbReference type="Pfam" id="PF09638">
    <property type="entry name" value="Ph1570"/>
    <property type="match status" value="1"/>
</dbReference>
<organism evidence="3 5">
    <name type="scientific">Thermococcus thioreducens</name>
    <dbReference type="NCBI Taxonomy" id="277988"/>
    <lineage>
        <taxon>Archaea</taxon>
        <taxon>Methanobacteriati</taxon>
        <taxon>Methanobacteriota</taxon>
        <taxon>Thermococci</taxon>
        <taxon>Thermococcales</taxon>
        <taxon>Thermococcaceae</taxon>
        <taxon>Thermococcus</taxon>
    </lineage>
</organism>
<accession>A0A0Q2MPA1</accession>
<dbReference type="InterPro" id="IPR036807">
    <property type="entry name" value="PH1570-like_sf"/>
</dbReference>
<evidence type="ECO:0000313" key="5">
    <source>
        <dbReference type="Proteomes" id="UP000051862"/>
    </source>
</evidence>
<dbReference type="STRING" id="277988.SAMN05216170_1136"/>
<evidence type="ECO:0000313" key="4">
    <source>
        <dbReference type="EMBL" id="SEV96542.1"/>
    </source>
</evidence>
<dbReference type="EMBL" id="FOIW01000001">
    <property type="protein sequence ID" value="SEV96542.1"/>
    <property type="molecule type" value="Genomic_DNA"/>
</dbReference>
<reference evidence="4 6" key="3">
    <citation type="submission" date="2016-10" db="EMBL/GenBank/DDBJ databases">
        <authorList>
            <person name="de Groot N.N."/>
        </authorList>
    </citation>
    <scope>NUCLEOTIDE SEQUENCE [LARGE SCALE GENOMIC DNA]</scope>
    <source>
        <strain evidence="4 6">OGL-20</strain>
    </source>
</reference>
<sequence length="160" mass="18359">MLCEEKLEVFENGFADGKFHLEVEFYGNDARRLLLAVIRELYLPDYGEDYVYPFECAKEFWGIHMDGSEVVAEEFRPNPIKFLNRSVLNRLEKALEETGAPGEVREGIDFEKAEIHKLKKGLLALGKNFILDEGRKTLIVFNKPSARELILKYLGMLDGA</sequence>
<name>A0A0Q2MPA1_9EURY</name>
<dbReference type="InterPro" id="IPR023110">
    <property type="entry name" value="PH1570-like_domain"/>
</dbReference>
<dbReference type="Proteomes" id="UP000182125">
    <property type="component" value="Unassembled WGS sequence"/>
</dbReference>
<reference evidence="2 7" key="2">
    <citation type="submission" date="2016-04" db="EMBL/GenBank/DDBJ databases">
        <title>Complete genome sequence of Thermococcus thioreducens type strain OGL-20P.</title>
        <authorList>
            <person name="Oger P.M."/>
        </authorList>
    </citation>
    <scope>NUCLEOTIDE SEQUENCE [LARGE SCALE GENOMIC DNA]</scope>
    <source>
        <strain evidence="2 7">OGL-20P</strain>
    </source>
</reference>
<reference evidence="3 5" key="1">
    <citation type="submission" date="2015-08" db="EMBL/GenBank/DDBJ databases">
        <title>Thermococcus thioreducens DSM 14981 genome sequencing.</title>
        <authorList>
            <person name="Hong S.-J."/>
            <person name="Kim M.-C."/>
            <person name="Shin J.-H."/>
        </authorList>
    </citation>
    <scope>NUCLEOTIDE SEQUENCE [LARGE SCALE GENOMIC DNA]</scope>
    <source>
        <strain evidence="3 5">DSM 14981</strain>
    </source>
</reference>
<evidence type="ECO:0000313" key="6">
    <source>
        <dbReference type="Proteomes" id="UP000182125"/>
    </source>
</evidence>
<dbReference type="KEGG" id="ttd:A3L14_04165"/>
<protein>
    <submittedName>
        <fullName evidence="4">Ph1570 protein</fullName>
    </submittedName>
</protein>
<evidence type="ECO:0000259" key="1">
    <source>
        <dbReference type="Pfam" id="PF09638"/>
    </source>
</evidence>
<gene>
    <name evidence="2" type="ORF">A3L14_04165</name>
    <name evidence="3" type="ORF">AMR53_10560</name>
    <name evidence="4" type="ORF">SAMN05216170_1136</name>
</gene>
<dbReference type="EMBL" id="CP015105">
    <property type="protein sequence ID" value="ASJ12124.1"/>
    <property type="molecule type" value="Genomic_DNA"/>
</dbReference>
<dbReference type="PATRIC" id="fig|277988.4.peg.2216"/>
<dbReference type="GeneID" id="33333589"/>
<evidence type="ECO:0000313" key="7">
    <source>
        <dbReference type="Proteomes" id="UP000250136"/>
    </source>
</evidence>
<evidence type="ECO:0000313" key="2">
    <source>
        <dbReference type="EMBL" id="ASJ12124.1"/>
    </source>
</evidence>
<dbReference type="EMBL" id="LIXN01000021">
    <property type="protein sequence ID" value="KQH81527.1"/>
    <property type="molecule type" value="Genomic_DNA"/>
</dbReference>
<dbReference type="Proteomes" id="UP000051862">
    <property type="component" value="Unassembled WGS sequence"/>
</dbReference>